<comment type="caution">
    <text evidence="10">The sequence shown here is derived from an EMBL/GenBank/DDBJ whole genome shotgun (WGS) entry which is preliminary data.</text>
</comment>
<feature type="domain" description="ABC transmembrane type-1" evidence="9">
    <location>
        <begin position="18"/>
        <end position="296"/>
    </location>
</feature>
<feature type="transmembrane region" description="Helical" evidence="7">
    <location>
        <begin position="243"/>
        <end position="265"/>
    </location>
</feature>
<evidence type="ECO:0000256" key="5">
    <source>
        <dbReference type="ARBA" id="ARBA00022989"/>
    </source>
</evidence>
<dbReference type="InterPro" id="IPR003439">
    <property type="entry name" value="ABC_transporter-like_ATP-bd"/>
</dbReference>
<feature type="transmembrane region" description="Helical" evidence="7">
    <location>
        <begin position="18"/>
        <end position="41"/>
    </location>
</feature>
<sequence length="570" mass="58318">MRAAEAAGRWRGELGRGALAVSVGLAGQLSALGLLATSAWLLTRASLRPPILTLSVAIAAVRFFALARGLGRYGERLAGHDAALRVLARLRVWVYRHLEPLVPGGLGGVREGDVLARVVGDVDAVLDLLVGVLVPSVTGVVSATLAVALAGFVLPEAAPVVAGGLVLGGVLVSVGTLVAGRRVAGTLGAARAEVTARVVETLAGAPDLLAFGALDRVARSLSDTEARNAQALRGQALVRGGGFAGWALAAGGTLVGVIALGLGAVRSPGGGAGLSGVDFGVLVFTTLAAFDALAPLPDAMARAGADLGSAARLRALAGLEPPVHPPADPLPLPKGPLGVELDAVTVRYPGRRSPALQGVSLVLPPGRRLAVVGPSGAGKSTLALVLLRFVEPEAGRLVVGGIDAARLDPEAVRQQVAYAPQDPHVFQGSLAANLRLARPEASDEELVAVLVSLGLGPWFERLPTGLASELGERGVRVSGGERQRLGIARALLARRPLVVLDEPTAHLDHQTEEVVRTTVLEATRGASLVWITHQLAGLDAFDEVIALEDGRRSSDSQVQGLAGTLRASRH</sequence>
<dbReference type="Gene3D" id="1.20.1560.10">
    <property type="entry name" value="ABC transporter type 1, transmembrane domain"/>
    <property type="match status" value="1"/>
</dbReference>
<proteinExistence type="predicted"/>
<feature type="transmembrane region" description="Helical" evidence="7">
    <location>
        <begin position="160"/>
        <end position="179"/>
    </location>
</feature>
<dbReference type="PROSITE" id="PS50893">
    <property type="entry name" value="ABC_TRANSPORTER_2"/>
    <property type="match status" value="1"/>
</dbReference>
<keyword evidence="2 7" id="KW-0812">Transmembrane</keyword>
<keyword evidence="4" id="KW-0067">ATP-binding</keyword>
<evidence type="ECO:0000256" key="4">
    <source>
        <dbReference type="ARBA" id="ARBA00022840"/>
    </source>
</evidence>
<accession>A0ABV6C3I9</accession>
<dbReference type="NCBIfam" id="TIGR02868">
    <property type="entry name" value="CydC"/>
    <property type="match status" value="1"/>
</dbReference>
<dbReference type="RefSeq" id="WP_377789741.1">
    <property type="nucleotide sequence ID" value="NZ_JBHLYQ010000082.1"/>
</dbReference>
<dbReference type="PANTHER" id="PTHR24221:SF654">
    <property type="entry name" value="ATP-BINDING CASSETTE SUB-FAMILY B MEMBER 6"/>
    <property type="match status" value="1"/>
</dbReference>
<feature type="domain" description="ABC transporter" evidence="8">
    <location>
        <begin position="339"/>
        <end position="570"/>
    </location>
</feature>
<evidence type="ECO:0000259" key="9">
    <source>
        <dbReference type="PROSITE" id="PS50929"/>
    </source>
</evidence>
<feature type="transmembrane region" description="Helical" evidence="7">
    <location>
        <begin position="125"/>
        <end position="154"/>
    </location>
</feature>
<evidence type="ECO:0000256" key="1">
    <source>
        <dbReference type="ARBA" id="ARBA00004651"/>
    </source>
</evidence>
<keyword evidence="3" id="KW-0547">Nucleotide-binding</keyword>
<evidence type="ECO:0000256" key="3">
    <source>
        <dbReference type="ARBA" id="ARBA00022741"/>
    </source>
</evidence>
<reference evidence="10 11" key="1">
    <citation type="submission" date="2024-09" db="EMBL/GenBank/DDBJ databases">
        <authorList>
            <person name="Sun Q."/>
            <person name="Mori K."/>
        </authorList>
    </citation>
    <scope>NUCLEOTIDE SEQUENCE [LARGE SCALE GENOMIC DNA]</scope>
    <source>
        <strain evidence="10 11">JCM 15389</strain>
    </source>
</reference>
<keyword evidence="11" id="KW-1185">Reference proteome</keyword>
<dbReference type="Gene3D" id="3.40.50.300">
    <property type="entry name" value="P-loop containing nucleotide triphosphate hydrolases"/>
    <property type="match status" value="1"/>
</dbReference>
<dbReference type="InterPro" id="IPR003593">
    <property type="entry name" value="AAA+_ATPase"/>
</dbReference>
<dbReference type="CDD" id="cd03228">
    <property type="entry name" value="ABCC_MRP_Like"/>
    <property type="match status" value="1"/>
</dbReference>
<keyword evidence="5 7" id="KW-1133">Transmembrane helix</keyword>
<evidence type="ECO:0000259" key="8">
    <source>
        <dbReference type="PROSITE" id="PS50893"/>
    </source>
</evidence>
<dbReference type="PROSITE" id="PS50929">
    <property type="entry name" value="ABC_TM1F"/>
    <property type="match status" value="1"/>
</dbReference>
<comment type="subcellular location">
    <subcellularLocation>
        <location evidence="1">Cell membrane</location>
        <topology evidence="1">Multi-pass membrane protein</topology>
    </subcellularLocation>
</comment>
<dbReference type="InterPro" id="IPR027417">
    <property type="entry name" value="P-loop_NTPase"/>
</dbReference>
<dbReference type="Proteomes" id="UP001589788">
    <property type="component" value="Unassembled WGS sequence"/>
</dbReference>
<name>A0ABV6C3I9_9ACTN</name>
<organism evidence="10 11">
    <name type="scientific">Aciditerrimonas ferrireducens</name>
    <dbReference type="NCBI Taxonomy" id="667306"/>
    <lineage>
        <taxon>Bacteria</taxon>
        <taxon>Bacillati</taxon>
        <taxon>Actinomycetota</taxon>
        <taxon>Acidimicrobiia</taxon>
        <taxon>Acidimicrobiales</taxon>
        <taxon>Acidimicrobiaceae</taxon>
        <taxon>Aciditerrimonas</taxon>
    </lineage>
</organism>
<evidence type="ECO:0000256" key="6">
    <source>
        <dbReference type="ARBA" id="ARBA00023136"/>
    </source>
</evidence>
<dbReference type="InterPro" id="IPR011527">
    <property type="entry name" value="ABC1_TM_dom"/>
</dbReference>
<evidence type="ECO:0000256" key="2">
    <source>
        <dbReference type="ARBA" id="ARBA00022692"/>
    </source>
</evidence>
<keyword evidence="6 7" id="KW-0472">Membrane</keyword>
<protein>
    <submittedName>
        <fullName evidence="10">Thiol reductant ABC exporter subunit CydC</fullName>
    </submittedName>
</protein>
<dbReference type="PANTHER" id="PTHR24221">
    <property type="entry name" value="ATP-BINDING CASSETTE SUB-FAMILY B"/>
    <property type="match status" value="1"/>
</dbReference>
<evidence type="ECO:0000313" key="11">
    <source>
        <dbReference type="Proteomes" id="UP001589788"/>
    </source>
</evidence>
<evidence type="ECO:0000256" key="7">
    <source>
        <dbReference type="SAM" id="Phobius"/>
    </source>
</evidence>
<dbReference type="EMBL" id="JBHLYQ010000082">
    <property type="protein sequence ID" value="MFC0082237.1"/>
    <property type="molecule type" value="Genomic_DNA"/>
</dbReference>
<dbReference type="InterPro" id="IPR017871">
    <property type="entry name" value="ABC_transporter-like_CS"/>
</dbReference>
<dbReference type="SUPFAM" id="SSF52540">
    <property type="entry name" value="P-loop containing nucleoside triphosphate hydrolases"/>
    <property type="match status" value="1"/>
</dbReference>
<dbReference type="PROSITE" id="PS00211">
    <property type="entry name" value="ABC_TRANSPORTER_1"/>
    <property type="match status" value="1"/>
</dbReference>
<dbReference type="Pfam" id="PF00005">
    <property type="entry name" value="ABC_tran"/>
    <property type="match status" value="1"/>
</dbReference>
<dbReference type="InterPro" id="IPR014223">
    <property type="entry name" value="ABC_CydC/D"/>
</dbReference>
<gene>
    <name evidence="10" type="primary">cydC</name>
    <name evidence="10" type="ORF">ACFFRE_08775</name>
</gene>
<dbReference type="InterPro" id="IPR039421">
    <property type="entry name" value="Type_1_exporter"/>
</dbReference>
<feature type="transmembrane region" description="Helical" evidence="7">
    <location>
        <begin position="47"/>
        <end position="67"/>
    </location>
</feature>
<dbReference type="InterPro" id="IPR036640">
    <property type="entry name" value="ABC1_TM_sf"/>
</dbReference>
<dbReference type="SMART" id="SM00382">
    <property type="entry name" value="AAA"/>
    <property type="match status" value="1"/>
</dbReference>
<dbReference type="SUPFAM" id="SSF90123">
    <property type="entry name" value="ABC transporter transmembrane region"/>
    <property type="match status" value="1"/>
</dbReference>
<evidence type="ECO:0000313" key="10">
    <source>
        <dbReference type="EMBL" id="MFC0082237.1"/>
    </source>
</evidence>